<dbReference type="InterPro" id="IPR014957">
    <property type="entry name" value="IDEAL_dom"/>
</dbReference>
<feature type="domain" description="IDEAL" evidence="1">
    <location>
        <begin position="20"/>
        <end position="56"/>
    </location>
</feature>
<evidence type="ECO:0000259" key="1">
    <source>
        <dbReference type="SMART" id="SM00914"/>
    </source>
</evidence>
<dbReference type="InterPro" id="IPR027393">
    <property type="entry name" value="Virus_scaffolding_prot_C"/>
</dbReference>
<dbReference type="Pfam" id="PF08858">
    <property type="entry name" value="IDEAL"/>
    <property type="match status" value="1"/>
</dbReference>
<organism evidence="2 3">
    <name type="scientific">Paenibacillus durus ATCC 35681</name>
    <dbReference type="NCBI Taxonomy" id="1333534"/>
    <lineage>
        <taxon>Bacteria</taxon>
        <taxon>Bacillati</taxon>
        <taxon>Bacillota</taxon>
        <taxon>Bacilli</taxon>
        <taxon>Bacillales</taxon>
        <taxon>Paenibacillaceae</taxon>
        <taxon>Paenibacillus</taxon>
    </lineage>
</organism>
<dbReference type="RefSeq" id="WP_025698450.1">
    <property type="nucleotide sequence ID" value="NZ_ASQQ01000601.1"/>
</dbReference>
<dbReference type="AlphaFoldDB" id="A0A0F7FCP0"/>
<dbReference type="PATRIC" id="fig|1333534.5.peg.3838"/>
<dbReference type="Gene3D" id="4.10.810.10">
    <property type="entry name" value="Virus Scaffolding Protein, Chain A"/>
    <property type="match status" value="1"/>
</dbReference>
<dbReference type="OrthoDB" id="2660250at2"/>
<reference evidence="2 3" key="1">
    <citation type="submission" date="2015-03" db="EMBL/GenBank/DDBJ databases">
        <authorList>
            <person name="Abdul Halim M."/>
        </authorList>
    </citation>
    <scope>NUCLEOTIDE SEQUENCE [LARGE SCALE GENOMIC DNA]</scope>
    <source>
        <strain evidence="2 3">ATCC 35681</strain>
    </source>
</reference>
<proteinExistence type="predicted"/>
<evidence type="ECO:0000313" key="2">
    <source>
        <dbReference type="EMBL" id="AKG36119.1"/>
    </source>
</evidence>
<gene>
    <name evidence="2" type="ORF">VK70_17420</name>
</gene>
<dbReference type="EMBL" id="CP011114">
    <property type="protein sequence ID" value="AKG36119.1"/>
    <property type="molecule type" value="Genomic_DNA"/>
</dbReference>
<dbReference type="HOGENOM" id="CLU_199532_2_0_9"/>
<evidence type="ECO:0000313" key="3">
    <source>
        <dbReference type="Proteomes" id="UP000034189"/>
    </source>
</evidence>
<protein>
    <recommendedName>
        <fullName evidence="1">IDEAL domain-containing protein</fullName>
    </recommendedName>
</protein>
<reference evidence="2 3" key="2">
    <citation type="journal article" date="2016" name="Genome Announc.">
        <title>Genome Sequence of a Gram-Positive Diazotroph, Paenibacillus durus Type Strain ATCC 35681.</title>
        <authorList>
            <person name="Halim M.A."/>
            <person name="Rahman A.Y."/>
            <person name="Sim K.S."/>
            <person name="Yam H.C."/>
            <person name="Rahim A.A."/>
            <person name="Ghazali A.H."/>
            <person name="Najimudin N."/>
        </authorList>
    </citation>
    <scope>NUCLEOTIDE SEQUENCE [LARGE SCALE GENOMIC DNA]</scope>
    <source>
        <strain evidence="2 3">ATCC 35681</strain>
    </source>
</reference>
<accession>A0A0F7FCP0</accession>
<dbReference type="Proteomes" id="UP000034189">
    <property type="component" value="Chromosome"/>
</dbReference>
<name>A0A0F7FCP0_PAEDU</name>
<sequence>MFFISRSIYELILDANAEAVLEQAIRRFRWQQLLQKIDDALDRRDERAFYEYSAELIGLGNDD</sequence>
<dbReference type="SMART" id="SM00914">
    <property type="entry name" value="IDEAL"/>
    <property type="match status" value="1"/>
</dbReference>